<comment type="caution">
    <text evidence="1">The sequence shown here is derived from an EMBL/GenBank/DDBJ whole genome shotgun (WGS) entry which is preliminary data.</text>
</comment>
<gene>
    <name evidence="1" type="ORF">L3Q82_006272</name>
</gene>
<keyword evidence="2" id="KW-1185">Reference proteome</keyword>
<evidence type="ECO:0000313" key="1">
    <source>
        <dbReference type="EMBL" id="KAI3374452.1"/>
    </source>
</evidence>
<dbReference type="EMBL" id="CM041533">
    <property type="protein sequence ID" value="KAI3374452.1"/>
    <property type="molecule type" value="Genomic_DNA"/>
</dbReference>
<dbReference type="Proteomes" id="UP000831701">
    <property type="component" value="Chromosome 3"/>
</dbReference>
<protein>
    <submittedName>
        <fullName evidence="1">Uncharacterized protein</fullName>
    </submittedName>
</protein>
<reference evidence="1" key="1">
    <citation type="submission" date="2022-04" db="EMBL/GenBank/DDBJ databases">
        <title>Jade perch genome.</title>
        <authorList>
            <person name="Chao B."/>
        </authorList>
    </citation>
    <scope>NUCLEOTIDE SEQUENCE</scope>
    <source>
        <strain evidence="1">CB-2022</strain>
    </source>
</reference>
<evidence type="ECO:0000313" key="2">
    <source>
        <dbReference type="Proteomes" id="UP000831701"/>
    </source>
</evidence>
<proteinExistence type="predicted"/>
<accession>A0ACB8X4I4</accession>
<organism evidence="1 2">
    <name type="scientific">Scortum barcoo</name>
    <name type="common">barcoo grunter</name>
    <dbReference type="NCBI Taxonomy" id="214431"/>
    <lineage>
        <taxon>Eukaryota</taxon>
        <taxon>Metazoa</taxon>
        <taxon>Chordata</taxon>
        <taxon>Craniata</taxon>
        <taxon>Vertebrata</taxon>
        <taxon>Euteleostomi</taxon>
        <taxon>Actinopterygii</taxon>
        <taxon>Neopterygii</taxon>
        <taxon>Teleostei</taxon>
        <taxon>Neoteleostei</taxon>
        <taxon>Acanthomorphata</taxon>
        <taxon>Eupercaria</taxon>
        <taxon>Centrarchiformes</taxon>
        <taxon>Terapontoidei</taxon>
        <taxon>Terapontidae</taxon>
        <taxon>Scortum</taxon>
    </lineage>
</organism>
<sequence>MMRHHYREEIQHHSVVLTNNTVLNTSKTKEVIQDYRRSRRTEHAPLLIHGEAVEHVNNIKFLGIHITSDLTWSMNTAHLVKKAQQRLFFLRKLKCACWTLPSAPDKLLQGHNREHPLPQCSTAQDQKDLAWVVKNGTGDCGKSSSRPGLNIHWPDVEGLTYCHMPTLPTQEMLNDMIVFDFYFLLINNFLKYGDKRANLLHLDLVGNSPSEESEERDKEPRTLTYPRIHRQSAGHGCQAYGCWCPYGLHQPGSVPAVLPPLPHEPQSGAKGASSPSLSCCRSPRPPPSMNWCPTMRPTRLKLSYTYEPSSSLVIMEWNHTEPPIGVRIVDYLISQEKLQQQEKLHFNNNAYIMLHYPCITYTQSVDL</sequence>
<name>A0ACB8X4I4_9TELE</name>